<evidence type="ECO:0000313" key="3">
    <source>
        <dbReference type="Proteomes" id="UP000887013"/>
    </source>
</evidence>
<protein>
    <submittedName>
        <fullName evidence="2">Uncharacterized protein</fullName>
    </submittedName>
</protein>
<evidence type="ECO:0000256" key="1">
    <source>
        <dbReference type="SAM" id="MobiDB-lite"/>
    </source>
</evidence>
<dbReference type="EMBL" id="BMAW01128132">
    <property type="protein sequence ID" value="GFU24187.1"/>
    <property type="molecule type" value="Genomic_DNA"/>
</dbReference>
<accession>A0A8X6QPB2</accession>
<feature type="compositionally biased region" description="Basic residues" evidence="1">
    <location>
        <begin position="41"/>
        <end position="52"/>
    </location>
</feature>
<gene>
    <name evidence="2" type="ORF">NPIL_76181</name>
</gene>
<dbReference type="AlphaFoldDB" id="A0A8X6QPB2"/>
<feature type="compositionally biased region" description="Basic and acidic residues" evidence="1">
    <location>
        <begin position="57"/>
        <end position="75"/>
    </location>
</feature>
<name>A0A8X6QPB2_NEPPI</name>
<feature type="region of interest" description="Disordered" evidence="1">
    <location>
        <begin position="1"/>
        <end position="94"/>
    </location>
</feature>
<comment type="caution">
    <text evidence="2">The sequence shown here is derived from an EMBL/GenBank/DDBJ whole genome shotgun (WGS) entry which is preliminary data.</text>
</comment>
<reference evidence="2" key="1">
    <citation type="submission" date="2020-08" db="EMBL/GenBank/DDBJ databases">
        <title>Multicomponent nature underlies the extraordinary mechanical properties of spider dragline silk.</title>
        <authorList>
            <person name="Kono N."/>
            <person name="Nakamura H."/>
            <person name="Mori M."/>
            <person name="Yoshida Y."/>
            <person name="Ohtoshi R."/>
            <person name="Malay A.D."/>
            <person name="Moran D.A.P."/>
            <person name="Tomita M."/>
            <person name="Numata K."/>
            <person name="Arakawa K."/>
        </authorList>
    </citation>
    <scope>NUCLEOTIDE SEQUENCE</scope>
</reference>
<organism evidence="2 3">
    <name type="scientific">Nephila pilipes</name>
    <name type="common">Giant wood spider</name>
    <name type="synonym">Nephila maculata</name>
    <dbReference type="NCBI Taxonomy" id="299642"/>
    <lineage>
        <taxon>Eukaryota</taxon>
        <taxon>Metazoa</taxon>
        <taxon>Ecdysozoa</taxon>
        <taxon>Arthropoda</taxon>
        <taxon>Chelicerata</taxon>
        <taxon>Arachnida</taxon>
        <taxon>Araneae</taxon>
        <taxon>Araneomorphae</taxon>
        <taxon>Entelegynae</taxon>
        <taxon>Araneoidea</taxon>
        <taxon>Nephilidae</taxon>
        <taxon>Nephila</taxon>
    </lineage>
</organism>
<dbReference type="Proteomes" id="UP000887013">
    <property type="component" value="Unassembled WGS sequence"/>
</dbReference>
<feature type="compositionally biased region" description="Basic residues" evidence="1">
    <location>
        <begin position="1"/>
        <end position="12"/>
    </location>
</feature>
<keyword evidence="3" id="KW-1185">Reference proteome</keyword>
<evidence type="ECO:0000313" key="2">
    <source>
        <dbReference type="EMBL" id="GFU24187.1"/>
    </source>
</evidence>
<proteinExistence type="predicted"/>
<sequence length="94" mass="10733">MVKKSTAHKRNKTQVLVVARKFISRGRDETKHSKPRSSTSRSRKHTKKHRQNPSRIQKAEETDRFSKAPEGERGEAPGGPKRPSTNSESKRQNT</sequence>